<dbReference type="OrthoDB" id="428577at2759"/>
<feature type="domain" description="Ubiquitin-like" evidence="2">
    <location>
        <begin position="71"/>
        <end position="161"/>
    </location>
</feature>
<dbReference type="AlphaFoldDB" id="A0A0G4E889"/>
<evidence type="ECO:0000256" key="1">
    <source>
        <dbReference type="SAM" id="MobiDB-lite"/>
    </source>
</evidence>
<evidence type="ECO:0000313" key="3">
    <source>
        <dbReference type="EMBL" id="CEL91835.1"/>
    </source>
</evidence>
<dbReference type="SUPFAM" id="SSF54236">
    <property type="entry name" value="Ubiquitin-like"/>
    <property type="match status" value="2"/>
</dbReference>
<feature type="compositionally biased region" description="Pro residues" evidence="1">
    <location>
        <begin position="342"/>
        <end position="351"/>
    </location>
</feature>
<dbReference type="InterPro" id="IPR019956">
    <property type="entry name" value="Ubiquitin_dom"/>
</dbReference>
<feature type="region of interest" description="Disordered" evidence="1">
    <location>
        <begin position="325"/>
        <end position="360"/>
    </location>
</feature>
<proteinExistence type="predicted"/>
<sequence>MALGYHSGESQSLFTTVQATIVPSFSCAQPSEDSGEWQFRLNALGTVTPFGGGAFKTSSRHEKKSPVEPFICVAIQSRPLRWSVQFTEAINSVKGKKIQDKEGIFADVQRLVSAAGPTNTLQPGVGVRDDSGRELEDDRTLSDYNIQKESTLHLGMRWKKGMQIFVVTITGRTITLDVEPLDTIEKVKAKIQDKEGPSPYQTCLIYCDKPLKDGRTLSDYKIKTESTLHLKLRLDEPMGPTQPGVGMGRSSTHVESRPQTPPPHTPASWLNLSPTGRPVLNEDDFDDGMPIPPPAPFGLSLEDVQQEHYLQRLNEYHAAIFDEGAGPAPIPPSHHRTSMPPRGKPLPPPPAAQHKSTHGAEVQRRVGIVAYISYPMVPCLTVESRPQTPPPSTPASWLNLSPAIVRPVLTEDDFDDGMPIPPPAPFGLSPEEMKAHYLQRLREYHAAIFDEGAGPAAIPPSRRAADEDG</sequence>
<evidence type="ECO:0000313" key="4">
    <source>
        <dbReference type="Proteomes" id="UP000041254"/>
    </source>
</evidence>
<protein>
    <recommendedName>
        <fullName evidence="2">Ubiquitin-like domain-containing protein</fullName>
    </recommendedName>
</protein>
<dbReference type="EMBL" id="CDMY01000027">
    <property type="protein sequence ID" value="CEL91835.1"/>
    <property type="molecule type" value="Genomic_DNA"/>
</dbReference>
<name>A0A0G4E889_VITBC</name>
<dbReference type="InterPro" id="IPR029071">
    <property type="entry name" value="Ubiquitin-like_domsf"/>
</dbReference>
<dbReference type="SMART" id="SM00213">
    <property type="entry name" value="UBQ"/>
    <property type="match status" value="2"/>
</dbReference>
<dbReference type="STRING" id="1169540.A0A0G4E889"/>
<feature type="domain" description="Ubiquitin-like" evidence="2">
    <location>
        <begin position="162"/>
        <end position="237"/>
    </location>
</feature>
<dbReference type="InterPro" id="IPR050158">
    <property type="entry name" value="Ubiquitin_ubiquitin-like"/>
</dbReference>
<dbReference type="PRINTS" id="PR00348">
    <property type="entry name" value="UBIQUITIN"/>
</dbReference>
<dbReference type="Gene3D" id="3.10.20.90">
    <property type="entry name" value="Phosphatidylinositol 3-kinase Catalytic Subunit, Chain A, domain 1"/>
    <property type="match status" value="2"/>
</dbReference>
<dbReference type="FunFam" id="3.10.20.90:FF:000160">
    <property type="entry name" value="Polyubiquitin-C"/>
    <property type="match status" value="1"/>
</dbReference>
<gene>
    <name evidence="3" type="ORF">Vbra_1438</name>
</gene>
<accession>A0A0G4E889</accession>
<feature type="region of interest" description="Disordered" evidence="1">
    <location>
        <begin position="235"/>
        <end position="273"/>
    </location>
</feature>
<evidence type="ECO:0000259" key="2">
    <source>
        <dbReference type="PROSITE" id="PS50053"/>
    </source>
</evidence>
<dbReference type="InParanoid" id="A0A0G4E889"/>
<dbReference type="PROSITE" id="PS50053">
    <property type="entry name" value="UBIQUITIN_2"/>
    <property type="match status" value="2"/>
</dbReference>
<dbReference type="Proteomes" id="UP000041254">
    <property type="component" value="Unassembled WGS sequence"/>
</dbReference>
<dbReference type="InterPro" id="IPR000626">
    <property type="entry name" value="Ubiquitin-like_dom"/>
</dbReference>
<dbReference type="VEuPathDB" id="CryptoDB:Vbra_1438"/>
<reference evidence="3 4" key="1">
    <citation type="submission" date="2014-11" db="EMBL/GenBank/DDBJ databases">
        <authorList>
            <person name="Zhu J."/>
            <person name="Qi W."/>
            <person name="Song R."/>
        </authorList>
    </citation>
    <scope>NUCLEOTIDE SEQUENCE [LARGE SCALE GENOMIC DNA]</scope>
</reference>
<organism evidence="3 4">
    <name type="scientific">Vitrella brassicaformis (strain CCMP3155)</name>
    <dbReference type="NCBI Taxonomy" id="1169540"/>
    <lineage>
        <taxon>Eukaryota</taxon>
        <taxon>Sar</taxon>
        <taxon>Alveolata</taxon>
        <taxon>Colpodellida</taxon>
        <taxon>Vitrellaceae</taxon>
        <taxon>Vitrella</taxon>
    </lineage>
</organism>
<dbReference type="PANTHER" id="PTHR10666">
    <property type="entry name" value="UBIQUITIN"/>
    <property type="match status" value="1"/>
</dbReference>
<dbReference type="Pfam" id="PF00240">
    <property type="entry name" value="ubiquitin"/>
    <property type="match status" value="2"/>
</dbReference>
<keyword evidence="4" id="KW-1185">Reference proteome</keyword>